<name>A0A7W3YVV9_9GAMM</name>
<dbReference type="AlphaFoldDB" id="A0A7W3YVV9"/>
<feature type="compositionally biased region" description="Polar residues" evidence="1">
    <location>
        <begin position="81"/>
        <end position="94"/>
    </location>
</feature>
<feature type="compositionally biased region" description="Basic and acidic residues" evidence="1">
    <location>
        <begin position="70"/>
        <end position="79"/>
    </location>
</feature>
<dbReference type="EMBL" id="JACIUV010000004">
    <property type="protein sequence ID" value="MBB1117587.1"/>
    <property type="molecule type" value="Genomic_DNA"/>
</dbReference>
<sequence>MTRSRKIPRALHACGCCTGVLLLATMVCLAPARASGMPVFDASNWAESIAQLQQLQQQLQTQQKLTGISERGHAQHAIDNRSYQGQRSLRNQQPLRDEDHDVSQRCSASRAPSQALRQACSLWVRAQNRRYNTAVQLQQQLQQREQQWLEMLNERNHLESEQSGLLQSHIGRMSEFQSQLQIDLHFSQTLIQSHDQYVDAVQQSYIQQLRTYFHGQGTRNALAREAQLLLFQASLQLAADKRR</sequence>
<dbReference type="Proteomes" id="UP000550609">
    <property type="component" value="Unassembled WGS sequence"/>
</dbReference>
<evidence type="ECO:0000313" key="4">
    <source>
        <dbReference type="Proteomes" id="UP000550609"/>
    </source>
</evidence>
<feature type="region of interest" description="Disordered" evidence="1">
    <location>
        <begin position="64"/>
        <end position="110"/>
    </location>
</feature>
<comment type="caution">
    <text evidence="3">The sequence shown here is derived from an EMBL/GenBank/DDBJ whole genome shotgun (WGS) entry which is preliminary data.</text>
</comment>
<proteinExistence type="predicted"/>
<evidence type="ECO:0000256" key="2">
    <source>
        <dbReference type="SAM" id="SignalP"/>
    </source>
</evidence>
<gene>
    <name evidence="3" type="ORF">H4O09_11055</name>
</gene>
<accession>A0A7W3YVV9</accession>
<keyword evidence="2" id="KW-0732">Signal</keyword>
<feature type="chain" id="PRO_5031468325" evidence="2">
    <location>
        <begin position="35"/>
        <end position="243"/>
    </location>
</feature>
<feature type="signal peptide" evidence="2">
    <location>
        <begin position="1"/>
        <end position="34"/>
    </location>
</feature>
<dbReference type="SUPFAM" id="SSF101082">
    <property type="entry name" value="Typo IV secretion system protein TraC"/>
    <property type="match status" value="1"/>
</dbReference>
<protein>
    <submittedName>
        <fullName evidence="3">Uncharacterized protein</fullName>
    </submittedName>
</protein>
<dbReference type="RefSeq" id="WP_182622580.1">
    <property type="nucleotide sequence ID" value="NZ_JACIUV010000004.1"/>
</dbReference>
<organism evidence="3 4">
    <name type="scientific">Stenotrophomonas koreensis</name>
    <dbReference type="NCBI Taxonomy" id="266128"/>
    <lineage>
        <taxon>Bacteria</taxon>
        <taxon>Pseudomonadati</taxon>
        <taxon>Pseudomonadota</taxon>
        <taxon>Gammaproteobacteria</taxon>
        <taxon>Lysobacterales</taxon>
        <taxon>Lysobacteraceae</taxon>
        <taxon>Stenotrophomonas</taxon>
    </lineage>
</organism>
<reference evidence="3 4" key="1">
    <citation type="submission" date="2020-08" db="EMBL/GenBank/DDBJ databases">
        <title>Stenotrophomonas sp. W1S232.</title>
        <authorList>
            <person name="Deng Y."/>
        </authorList>
    </citation>
    <scope>NUCLEOTIDE SEQUENCE [LARGE SCALE GENOMIC DNA]</scope>
    <source>
        <strain evidence="3 4">W1S232</strain>
    </source>
</reference>
<evidence type="ECO:0000313" key="3">
    <source>
        <dbReference type="EMBL" id="MBB1117587.1"/>
    </source>
</evidence>
<evidence type="ECO:0000256" key="1">
    <source>
        <dbReference type="SAM" id="MobiDB-lite"/>
    </source>
</evidence>